<dbReference type="EMBL" id="JAACXV010014401">
    <property type="protein sequence ID" value="KAF7267665.1"/>
    <property type="molecule type" value="Genomic_DNA"/>
</dbReference>
<dbReference type="AlphaFoldDB" id="A0A834HSB9"/>
<name>A0A834HSB9_RHYFE</name>
<evidence type="ECO:0000256" key="1">
    <source>
        <dbReference type="SAM" id="MobiDB-lite"/>
    </source>
</evidence>
<evidence type="ECO:0000313" key="3">
    <source>
        <dbReference type="Proteomes" id="UP000625711"/>
    </source>
</evidence>
<proteinExistence type="predicted"/>
<comment type="caution">
    <text evidence="2">The sequence shown here is derived from an EMBL/GenBank/DDBJ whole genome shotgun (WGS) entry which is preliminary data.</text>
</comment>
<protein>
    <submittedName>
        <fullName evidence="2">Uncharacterized protein</fullName>
    </submittedName>
</protein>
<organism evidence="2 3">
    <name type="scientific">Rhynchophorus ferrugineus</name>
    <name type="common">Red palm weevil</name>
    <name type="synonym">Curculio ferrugineus</name>
    <dbReference type="NCBI Taxonomy" id="354439"/>
    <lineage>
        <taxon>Eukaryota</taxon>
        <taxon>Metazoa</taxon>
        <taxon>Ecdysozoa</taxon>
        <taxon>Arthropoda</taxon>
        <taxon>Hexapoda</taxon>
        <taxon>Insecta</taxon>
        <taxon>Pterygota</taxon>
        <taxon>Neoptera</taxon>
        <taxon>Endopterygota</taxon>
        <taxon>Coleoptera</taxon>
        <taxon>Polyphaga</taxon>
        <taxon>Cucujiformia</taxon>
        <taxon>Curculionidae</taxon>
        <taxon>Dryophthorinae</taxon>
        <taxon>Rhynchophorus</taxon>
    </lineage>
</organism>
<keyword evidence="3" id="KW-1185">Reference proteome</keyword>
<feature type="region of interest" description="Disordered" evidence="1">
    <location>
        <begin position="1"/>
        <end position="21"/>
    </location>
</feature>
<feature type="compositionally biased region" description="Gly residues" evidence="1">
    <location>
        <begin position="1"/>
        <end position="17"/>
    </location>
</feature>
<dbReference type="Proteomes" id="UP000625711">
    <property type="component" value="Unassembled WGS sequence"/>
</dbReference>
<accession>A0A834HSB9</accession>
<sequence length="93" mass="9640">MTGGEGGDWFDGVVGGVRGDEGNSSRGHVTLICQNVSTCAGLTGSSSDNPGATRHPVPFQIENGMICEQQRSFFHFGAGDRLAEGKSGRTALP</sequence>
<evidence type="ECO:0000313" key="2">
    <source>
        <dbReference type="EMBL" id="KAF7267665.1"/>
    </source>
</evidence>
<gene>
    <name evidence="2" type="ORF">GWI33_019153</name>
</gene>
<reference evidence="2" key="1">
    <citation type="submission" date="2020-08" db="EMBL/GenBank/DDBJ databases">
        <title>Genome sequencing and assembly of the red palm weevil Rhynchophorus ferrugineus.</title>
        <authorList>
            <person name="Dias G.B."/>
            <person name="Bergman C.M."/>
            <person name="Manee M."/>
        </authorList>
    </citation>
    <scope>NUCLEOTIDE SEQUENCE</scope>
    <source>
        <strain evidence="2">AA-2017</strain>
        <tissue evidence="2">Whole larva</tissue>
    </source>
</reference>